<proteinExistence type="predicted"/>
<reference evidence="2" key="1">
    <citation type="submission" date="2022-05" db="EMBL/GenBank/DDBJ databases">
        <title>Sphingomonas sp. strain MG17 Genome sequencing and assembly.</title>
        <authorList>
            <person name="Kim I."/>
        </authorList>
    </citation>
    <scope>NUCLEOTIDE SEQUENCE</scope>
    <source>
        <strain evidence="2">MG17</strain>
    </source>
</reference>
<evidence type="ECO:0000313" key="3">
    <source>
        <dbReference type="Proteomes" id="UP001139451"/>
    </source>
</evidence>
<dbReference type="EMBL" id="JAMLDX010000001">
    <property type="protein sequence ID" value="MCP3729271.1"/>
    <property type="molecule type" value="Genomic_DNA"/>
</dbReference>
<dbReference type="AlphaFoldDB" id="A0A9X2HDS8"/>
<comment type="caution">
    <text evidence="2">The sequence shown here is derived from an EMBL/GenBank/DDBJ whole genome shotgun (WGS) entry which is preliminary data.</text>
</comment>
<accession>A0A9X2HDS8</accession>
<keyword evidence="3" id="KW-1185">Reference proteome</keyword>
<protein>
    <submittedName>
        <fullName evidence="2">Uncharacterized protein</fullName>
    </submittedName>
</protein>
<name>A0A9X2HDS8_9SPHN</name>
<evidence type="ECO:0000256" key="1">
    <source>
        <dbReference type="SAM" id="MobiDB-lite"/>
    </source>
</evidence>
<organism evidence="2 3">
    <name type="scientific">Sphingomonas tagetis</name>
    <dbReference type="NCBI Taxonomy" id="2949092"/>
    <lineage>
        <taxon>Bacteria</taxon>
        <taxon>Pseudomonadati</taxon>
        <taxon>Pseudomonadota</taxon>
        <taxon>Alphaproteobacteria</taxon>
        <taxon>Sphingomonadales</taxon>
        <taxon>Sphingomonadaceae</taxon>
        <taxon>Sphingomonas</taxon>
    </lineage>
</organism>
<feature type="region of interest" description="Disordered" evidence="1">
    <location>
        <begin position="39"/>
        <end position="62"/>
    </location>
</feature>
<dbReference type="RefSeq" id="WP_254291249.1">
    <property type="nucleotide sequence ID" value="NZ_JAMLDX010000001.1"/>
</dbReference>
<evidence type="ECO:0000313" key="2">
    <source>
        <dbReference type="EMBL" id="MCP3729271.1"/>
    </source>
</evidence>
<sequence>MMMTLKRLDALQARVASAPASLQRALMVELAWAWARRQRERGPSKAGRRMRRRLSLGRLGTC</sequence>
<feature type="compositionally biased region" description="Basic residues" evidence="1">
    <location>
        <begin position="46"/>
        <end position="55"/>
    </location>
</feature>
<gene>
    <name evidence="2" type="ORF">M9978_02420</name>
</gene>
<dbReference type="Proteomes" id="UP001139451">
    <property type="component" value="Unassembled WGS sequence"/>
</dbReference>